<dbReference type="EMBL" id="WMJZ01000020">
    <property type="protein sequence ID" value="MTH47525.1"/>
    <property type="molecule type" value="Genomic_DNA"/>
</dbReference>
<accession>A0A6L6IMU2</accession>
<keyword evidence="3" id="KW-1185">Reference proteome</keyword>
<dbReference type="InterPro" id="IPR041494">
    <property type="entry name" value="PIN7"/>
</dbReference>
<dbReference type="Pfam" id="PF18475">
    <property type="entry name" value="PIN7"/>
    <property type="match status" value="1"/>
</dbReference>
<dbReference type="RefSeq" id="WP_017694242.1">
    <property type="nucleotide sequence ID" value="NZ_WMJZ01000020.1"/>
</dbReference>
<name>A0A6L6IMU2_9ENTR</name>
<evidence type="ECO:0000313" key="3">
    <source>
        <dbReference type="Proteomes" id="UP000477739"/>
    </source>
</evidence>
<dbReference type="OrthoDB" id="9791898at2"/>
<dbReference type="AlphaFoldDB" id="A0A6L6IMU2"/>
<protein>
    <recommendedName>
        <fullName evidence="1">PIN-like domain-containing protein</fullName>
    </recommendedName>
</protein>
<evidence type="ECO:0000313" key="2">
    <source>
        <dbReference type="EMBL" id="MTH47525.1"/>
    </source>
</evidence>
<reference evidence="2 3" key="1">
    <citation type="submission" date="2019-11" db="EMBL/GenBank/DDBJ databases">
        <title>Escherichia alba sp. nov. isolated from the gut of plastic-eating superworms Zophobas atratus.</title>
        <authorList>
            <person name="Yang Y."/>
        </authorList>
    </citation>
    <scope>NUCLEOTIDE SEQUENCE [LARGE SCALE GENOMIC DNA]</scope>
    <source>
        <strain evidence="3">BIT-B35</strain>
    </source>
</reference>
<dbReference type="Proteomes" id="UP000477739">
    <property type="component" value="Unassembled WGS sequence"/>
</dbReference>
<gene>
    <name evidence="2" type="ORF">GJV78_14910</name>
</gene>
<organism evidence="2 3">
    <name type="scientific">Intestinirhabdus alba</name>
    <dbReference type="NCBI Taxonomy" id="2899544"/>
    <lineage>
        <taxon>Bacteria</taxon>
        <taxon>Pseudomonadati</taxon>
        <taxon>Pseudomonadota</taxon>
        <taxon>Gammaproteobacteria</taxon>
        <taxon>Enterobacterales</taxon>
        <taxon>Enterobacteriaceae</taxon>
        <taxon>Intestinirhabdus</taxon>
    </lineage>
</organism>
<evidence type="ECO:0000259" key="1">
    <source>
        <dbReference type="Pfam" id="PF18475"/>
    </source>
</evidence>
<feature type="domain" description="PIN-like" evidence="1">
    <location>
        <begin position="7"/>
        <end position="103"/>
    </location>
</feature>
<proteinExistence type="predicted"/>
<comment type="caution">
    <text evidence="2">The sequence shown here is derived from an EMBL/GenBank/DDBJ whole genome shotgun (WGS) entry which is preliminary data.</text>
</comment>
<sequence length="196" mass="22125">MTMLTALIDYENTGSLEGINLSGYERIIIFTGPLQENVRLPVAALSGEIRIQVRQVPVTAKNNVDFHLVLMLGQLSMSMPQEVGFHVISRDKGFDGVISQIRLSGRRCQRVEPQMTRDKIPIISWVEKIVSRARKKPANLPATPKTLENYLKSAIGQTGNEELIRELRCELIKRGVITVYEKTVTWTISKPRPSRL</sequence>